<dbReference type="GO" id="GO:0005524">
    <property type="term" value="F:ATP binding"/>
    <property type="evidence" value="ECO:0007669"/>
    <property type="project" value="UniProtKB-KW"/>
</dbReference>
<feature type="compositionally biased region" description="Basic and acidic residues" evidence="7">
    <location>
        <begin position="376"/>
        <end position="387"/>
    </location>
</feature>
<keyword evidence="9" id="KW-0378">Hydrolase</keyword>
<dbReference type="InterPro" id="IPR027417">
    <property type="entry name" value="P-loop_NTPase"/>
</dbReference>
<reference evidence="9" key="1">
    <citation type="submission" date="2020-04" db="EMBL/GenBank/DDBJ databases">
        <title>Genome Assembly and Annotation of Botryosphaeria dothidea sdau 11-99, a Latent Pathogen of Apple Fruit Ring Rot in China.</title>
        <authorList>
            <person name="Yu C."/>
            <person name="Diao Y."/>
            <person name="Lu Q."/>
            <person name="Zhao J."/>
            <person name="Cui S."/>
            <person name="Peng C."/>
            <person name="He B."/>
            <person name="Liu H."/>
        </authorList>
    </citation>
    <scope>NUCLEOTIDE SEQUENCE [LARGE SCALE GENOMIC DNA]</scope>
    <source>
        <strain evidence="9">Sdau11-99</strain>
    </source>
</reference>
<dbReference type="SUPFAM" id="SSF52540">
    <property type="entry name" value="P-loop containing nucleoside triphosphate hydrolases"/>
    <property type="match status" value="1"/>
</dbReference>
<keyword evidence="2" id="KW-0547">Nucleotide-binding</keyword>
<dbReference type="InterPro" id="IPR052093">
    <property type="entry name" value="HR_Repair_Mediator"/>
</dbReference>
<comment type="subcellular location">
    <subcellularLocation>
        <location evidence="1">Nucleus</location>
    </subcellularLocation>
</comment>
<keyword evidence="5" id="KW-0234">DNA repair</keyword>
<evidence type="ECO:0000313" key="10">
    <source>
        <dbReference type="Proteomes" id="UP000572817"/>
    </source>
</evidence>
<dbReference type="Pfam" id="PF06745">
    <property type="entry name" value="ATPase"/>
    <property type="match status" value="1"/>
</dbReference>
<keyword evidence="3" id="KW-0227">DNA damage</keyword>
<dbReference type="GO" id="GO:0033065">
    <property type="term" value="C:Rad51C-XRCC3 complex"/>
    <property type="evidence" value="ECO:0007669"/>
    <property type="project" value="TreeGrafter"/>
</dbReference>
<evidence type="ECO:0000256" key="4">
    <source>
        <dbReference type="ARBA" id="ARBA00022840"/>
    </source>
</evidence>
<keyword evidence="4" id="KW-0067">ATP-binding</keyword>
<evidence type="ECO:0000256" key="1">
    <source>
        <dbReference type="ARBA" id="ARBA00004123"/>
    </source>
</evidence>
<feature type="region of interest" description="Disordered" evidence="7">
    <location>
        <begin position="49"/>
        <end position="68"/>
    </location>
</feature>
<evidence type="ECO:0000256" key="2">
    <source>
        <dbReference type="ARBA" id="ARBA00022741"/>
    </source>
</evidence>
<dbReference type="GO" id="GO:0033063">
    <property type="term" value="C:Rad51B-Rad51C-Rad51D-XRCC2 complex"/>
    <property type="evidence" value="ECO:0007669"/>
    <property type="project" value="TreeGrafter"/>
</dbReference>
<name>A0A8H4IP75_9PEZI</name>
<protein>
    <submittedName>
        <fullName evidence="9">P-loop containing nucleoside triphosphate hydrolase protein</fullName>
    </submittedName>
</protein>
<dbReference type="Gene3D" id="3.40.50.300">
    <property type="entry name" value="P-loop containing nucleotide triphosphate hydrolases"/>
    <property type="match status" value="1"/>
</dbReference>
<dbReference type="GO" id="GO:0140664">
    <property type="term" value="F:ATP-dependent DNA damage sensor activity"/>
    <property type="evidence" value="ECO:0007669"/>
    <property type="project" value="InterPro"/>
</dbReference>
<evidence type="ECO:0000259" key="8">
    <source>
        <dbReference type="PROSITE" id="PS50162"/>
    </source>
</evidence>
<dbReference type="AlphaFoldDB" id="A0A8H4IP75"/>
<feature type="region of interest" description="Disordered" evidence="7">
    <location>
        <begin position="335"/>
        <end position="409"/>
    </location>
</feature>
<dbReference type="GO" id="GO:0008821">
    <property type="term" value="F:crossover junction DNA endonuclease activity"/>
    <property type="evidence" value="ECO:0007669"/>
    <property type="project" value="TreeGrafter"/>
</dbReference>
<dbReference type="InterPro" id="IPR020588">
    <property type="entry name" value="RecA_ATP-bd"/>
</dbReference>
<keyword evidence="6" id="KW-0539">Nucleus</keyword>
<feature type="domain" description="RecA family profile 1" evidence="8">
    <location>
        <begin position="34"/>
        <end position="232"/>
    </location>
</feature>
<sequence length="409" mass="43762">MAVQDMNPPSSSQSAHRLPTVSASQALRSLRISGSRAISTGLKQLDALLQSNTGGPSQGGFSRGQVTEIYGPPGSGKTALGLQATKNALQRGGHVVWIAAANAVPKPRLEALLSASPSPSPEGLSSSIDGNLTVTDMLLRFHHYFVPTLAHLLALFVHPPTVFPPQGTALIVVDSVSTLFDSTYPRTRAVKDNKKDGNWAAGRRYAVMNNLVSTLSKIAAIRDIPVLVTNQVTTRYRDDSALLAPAMAGLEWDNGIATRLVMFQDWPPDPGRLADLDDEKRKQVRYIGIVKVGGVGVREADGLGAIIPFTVGSSGLSDVDLKTVEVPIQTLTSPTRPATRTYTEVADSEDELGSDEMYGWGEDDEVAAEGLLVDETALRDSPSEARTEQPPQKRRRTDGPEASPPPEED</sequence>
<evidence type="ECO:0000256" key="5">
    <source>
        <dbReference type="ARBA" id="ARBA00023204"/>
    </source>
</evidence>
<dbReference type="CDD" id="cd01393">
    <property type="entry name" value="RecA-like"/>
    <property type="match status" value="1"/>
</dbReference>
<dbReference type="OrthoDB" id="5957327at2759"/>
<keyword evidence="10" id="KW-1185">Reference proteome</keyword>
<dbReference type="PANTHER" id="PTHR46239">
    <property type="entry name" value="DNA REPAIR PROTEIN RAD51 HOMOLOG 3 RAD51C"/>
    <property type="match status" value="1"/>
</dbReference>
<organism evidence="9 10">
    <name type="scientific">Botryosphaeria dothidea</name>
    <dbReference type="NCBI Taxonomy" id="55169"/>
    <lineage>
        <taxon>Eukaryota</taxon>
        <taxon>Fungi</taxon>
        <taxon>Dikarya</taxon>
        <taxon>Ascomycota</taxon>
        <taxon>Pezizomycotina</taxon>
        <taxon>Dothideomycetes</taxon>
        <taxon>Dothideomycetes incertae sedis</taxon>
        <taxon>Botryosphaeriales</taxon>
        <taxon>Botryosphaeriaceae</taxon>
        <taxon>Botryosphaeria</taxon>
    </lineage>
</organism>
<evidence type="ECO:0000313" key="9">
    <source>
        <dbReference type="EMBL" id="KAF4303623.1"/>
    </source>
</evidence>
<dbReference type="PROSITE" id="PS50162">
    <property type="entry name" value="RECA_2"/>
    <property type="match status" value="1"/>
</dbReference>
<proteinExistence type="predicted"/>
<dbReference type="GO" id="GO:0000400">
    <property type="term" value="F:four-way junction DNA binding"/>
    <property type="evidence" value="ECO:0007669"/>
    <property type="project" value="TreeGrafter"/>
</dbReference>
<dbReference type="Proteomes" id="UP000572817">
    <property type="component" value="Unassembled WGS sequence"/>
</dbReference>
<evidence type="ECO:0000256" key="7">
    <source>
        <dbReference type="SAM" id="MobiDB-lite"/>
    </source>
</evidence>
<dbReference type="InterPro" id="IPR003593">
    <property type="entry name" value="AAA+_ATPase"/>
</dbReference>
<feature type="compositionally biased region" description="Polar residues" evidence="7">
    <location>
        <begin position="7"/>
        <end position="20"/>
    </location>
</feature>
<accession>A0A8H4IP75</accession>
<dbReference type="GO" id="GO:0007131">
    <property type="term" value="P:reciprocal meiotic recombination"/>
    <property type="evidence" value="ECO:0007669"/>
    <property type="project" value="TreeGrafter"/>
</dbReference>
<evidence type="ECO:0000256" key="6">
    <source>
        <dbReference type="ARBA" id="ARBA00023242"/>
    </source>
</evidence>
<dbReference type="GO" id="GO:0005657">
    <property type="term" value="C:replication fork"/>
    <property type="evidence" value="ECO:0007669"/>
    <property type="project" value="TreeGrafter"/>
</dbReference>
<dbReference type="EMBL" id="WWBZ02000062">
    <property type="protein sequence ID" value="KAF4303623.1"/>
    <property type="molecule type" value="Genomic_DNA"/>
</dbReference>
<evidence type="ECO:0000256" key="3">
    <source>
        <dbReference type="ARBA" id="ARBA00022763"/>
    </source>
</evidence>
<dbReference type="GO" id="GO:0000707">
    <property type="term" value="P:meiotic DNA recombinase assembly"/>
    <property type="evidence" value="ECO:0007669"/>
    <property type="project" value="TreeGrafter"/>
</dbReference>
<feature type="region of interest" description="Disordered" evidence="7">
    <location>
        <begin position="1"/>
        <end position="20"/>
    </location>
</feature>
<comment type="caution">
    <text evidence="9">The sequence shown here is derived from an EMBL/GenBank/DDBJ whole genome shotgun (WGS) entry which is preliminary data.</text>
</comment>
<dbReference type="PANTHER" id="PTHR46239:SF1">
    <property type="entry name" value="DNA REPAIR PROTEIN RAD51 HOMOLOG 3"/>
    <property type="match status" value="1"/>
</dbReference>
<dbReference type="SMART" id="SM00382">
    <property type="entry name" value="AAA"/>
    <property type="match status" value="1"/>
</dbReference>
<gene>
    <name evidence="9" type="ORF">GTA08_BOTSDO09107</name>
</gene>
<dbReference type="InterPro" id="IPR014774">
    <property type="entry name" value="KaiC-like_dom"/>
</dbReference>